<dbReference type="EMBL" id="JBIGIA010000009">
    <property type="protein sequence ID" value="MFG6457868.1"/>
    <property type="molecule type" value="Genomic_DNA"/>
</dbReference>
<protein>
    <submittedName>
        <fullName evidence="2">DUF3168 domain-containing protein</fullName>
    </submittedName>
</protein>
<organism evidence="2 3">
    <name type="scientific">Pelomonas nitida</name>
    <dbReference type="NCBI Taxonomy" id="3299027"/>
    <lineage>
        <taxon>Bacteria</taxon>
        <taxon>Pseudomonadati</taxon>
        <taxon>Pseudomonadota</taxon>
        <taxon>Betaproteobacteria</taxon>
        <taxon>Burkholderiales</taxon>
        <taxon>Sphaerotilaceae</taxon>
        <taxon>Roseateles</taxon>
    </lineage>
</organism>
<feature type="region of interest" description="Disordered" evidence="1">
    <location>
        <begin position="87"/>
        <end position="116"/>
    </location>
</feature>
<evidence type="ECO:0000256" key="1">
    <source>
        <dbReference type="SAM" id="MobiDB-lite"/>
    </source>
</evidence>
<reference evidence="2 3" key="1">
    <citation type="submission" date="2024-09" db="EMBL/GenBank/DDBJ databases">
        <title>Novel species of the genus Pelomonas and Roseateles isolated from streams.</title>
        <authorList>
            <person name="Lu H."/>
        </authorList>
    </citation>
    <scope>NUCLEOTIDE SEQUENCE [LARGE SCALE GENOMIC DNA]</scope>
    <source>
        <strain evidence="2 3">BYS96W</strain>
    </source>
</reference>
<name>A0ABW7G7G8_9BURK</name>
<sequence length="116" mass="12569">MMEADLVTVLKTCCPRVYPDFAPAGAALPYVVYQHIGGTPQRYVDGGSGLRHTMLQINSWATTRGDSLTLARAIETALCAATAFTAKPDSEPIGDLDDDTERRGSMQDFSVWSART</sequence>
<proteinExistence type="predicted"/>
<evidence type="ECO:0000313" key="2">
    <source>
        <dbReference type="EMBL" id="MFG6457868.1"/>
    </source>
</evidence>
<dbReference type="InterPro" id="IPR021508">
    <property type="entry name" value="Gp17-like"/>
</dbReference>
<feature type="compositionally biased region" description="Polar residues" evidence="1">
    <location>
        <begin position="107"/>
        <end position="116"/>
    </location>
</feature>
<gene>
    <name evidence="2" type="ORF">ACG00X_13580</name>
</gene>
<comment type="caution">
    <text evidence="2">The sequence shown here is derived from an EMBL/GenBank/DDBJ whole genome shotgun (WGS) entry which is preliminary data.</text>
</comment>
<evidence type="ECO:0000313" key="3">
    <source>
        <dbReference type="Proteomes" id="UP001606305"/>
    </source>
</evidence>
<accession>A0ABW7G7G8</accession>
<dbReference type="Pfam" id="PF11367">
    <property type="entry name" value="Tail_completion_gp17"/>
    <property type="match status" value="1"/>
</dbReference>
<keyword evidence="3" id="KW-1185">Reference proteome</keyword>
<dbReference type="RefSeq" id="WP_394488723.1">
    <property type="nucleotide sequence ID" value="NZ_JBIGIA010000009.1"/>
</dbReference>
<dbReference type="Proteomes" id="UP001606305">
    <property type="component" value="Unassembled WGS sequence"/>
</dbReference>